<organism evidence="4 5">
    <name type="scientific">Paenibacillus rhizophilus</name>
    <dbReference type="NCBI Taxonomy" id="1850366"/>
    <lineage>
        <taxon>Bacteria</taxon>
        <taxon>Bacillati</taxon>
        <taxon>Bacillota</taxon>
        <taxon>Bacilli</taxon>
        <taxon>Bacillales</taxon>
        <taxon>Paenibacillaceae</taxon>
        <taxon>Paenibacillus</taxon>
    </lineage>
</organism>
<dbReference type="InterPro" id="IPR050640">
    <property type="entry name" value="Bact_2-comp_sensor_kinase"/>
</dbReference>
<dbReference type="EMBL" id="RQPI01000001">
    <property type="protein sequence ID" value="RQW13744.1"/>
    <property type="molecule type" value="Genomic_DNA"/>
</dbReference>
<evidence type="ECO:0000256" key="1">
    <source>
        <dbReference type="SAM" id="Coils"/>
    </source>
</evidence>
<feature type="transmembrane region" description="Helical" evidence="2">
    <location>
        <begin position="20"/>
        <end position="41"/>
    </location>
</feature>
<evidence type="ECO:0000259" key="3">
    <source>
        <dbReference type="SMART" id="SM00387"/>
    </source>
</evidence>
<feature type="domain" description="Histidine kinase/HSP90-like ATPase" evidence="3">
    <location>
        <begin position="457"/>
        <end position="571"/>
    </location>
</feature>
<dbReference type="Gene3D" id="3.30.565.10">
    <property type="entry name" value="Histidine kinase-like ATPase, C-terminal domain"/>
    <property type="match status" value="1"/>
</dbReference>
<evidence type="ECO:0000256" key="2">
    <source>
        <dbReference type="SAM" id="Phobius"/>
    </source>
</evidence>
<name>A0A3N9PFD1_9BACL</name>
<dbReference type="Pfam" id="PF02518">
    <property type="entry name" value="HATPase_c"/>
    <property type="match status" value="1"/>
</dbReference>
<accession>A0A3N9PFD1</accession>
<dbReference type="GO" id="GO:0016020">
    <property type="term" value="C:membrane"/>
    <property type="evidence" value="ECO:0007669"/>
    <property type="project" value="InterPro"/>
</dbReference>
<evidence type="ECO:0000313" key="4">
    <source>
        <dbReference type="EMBL" id="RQW13744.1"/>
    </source>
</evidence>
<dbReference type="PANTHER" id="PTHR34220">
    <property type="entry name" value="SENSOR HISTIDINE KINASE YPDA"/>
    <property type="match status" value="1"/>
</dbReference>
<keyword evidence="2" id="KW-0812">Transmembrane</keyword>
<dbReference type="SMART" id="SM00387">
    <property type="entry name" value="HATPase_c"/>
    <property type="match status" value="1"/>
</dbReference>
<feature type="transmembrane region" description="Helical" evidence="2">
    <location>
        <begin position="274"/>
        <end position="298"/>
    </location>
</feature>
<comment type="caution">
    <text evidence="4">The sequence shown here is derived from an EMBL/GenBank/DDBJ whole genome shotgun (WGS) entry which is preliminary data.</text>
</comment>
<dbReference type="InterPro" id="IPR010559">
    <property type="entry name" value="Sig_transdc_His_kin_internal"/>
</dbReference>
<keyword evidence="2" id="KW-1133">Transmembrane helix</keyword>
<dbReference type="InterPro" id="IPR036890">
    <property type="entry name" value="HATPase_C_sf"/>
</dbReference>
<keyword evidence="1" id="KW-0175">Coiled coil</keyword>
<dbReference type="AlphaFoldDB" id="A0A3N9PFD1"/>
<dbReference type="Pfam" id="PF06580">
    <property type="entry name" value="His_kinase"/>
    <property type="match status" value="1"/>
</dbReference>
<keyword evidence="5" id="KW-1185">Reference proteome</keyword>
<dbReference type="OrthoDB" id="759642at2"/>
<keyword evidence="4" id="KW-0418">Kinase</keyword>
<protein>
    <submittedName>
        <fullName evidence="4">Sensor histidine kinase</fullName>
    </submittedName>
</protein>
<reference evidence="4 5" key="1">
    <citation type="submission" date="2018-11" db="EMBL/GenBank/DDBJ databases">
        <title>Genome sequence of strain 7197.</title>
        <authorList>
            <person name="Gao J."/>
            <person name="Sun J."/>
        </authorList>
    </citation>
    <scope>NUCLEOTIDE SEQUENCE [LARGE SCALE GENOMIC DNA]</scope>
    <source>
        <strain evidence="4 5">7197</strain>
    </source>
</reference>
<dbReference type="GO" id="GO:0000155">
    <property type="term" value="F:phosphorelay sensor kinase activity"/>
    <property type="evidence" value="ECO:0007669"/>
    <property type="project" value="InterPro"/>
</dbReference>
<dbReference type="PANTHER" id="PTHR34220:SF7">
    <property type="entry name" value="SENSOR HISTIDINE KINASE YPDA"/>
    <property type="match status" value="1"/>
</dbReference>
<feature type="coiled-coil region" evidence="1">
    <location>
        <begin position="333"/>
        <end position="372"/>
    </location>
</feature>
<dbReference type="SUPFAM" id="SSF55874">
    <property type="entry name" value="ATPase domain of HSP90 chaperone/DNA topoisomerase II/histidine kinase"/>
    <property type="match status" value="1"/>
</dbReference>
<keyword evidence="2" id="KW-0472">Membrane</keyword>
<dbReference type="RefSeq" id="WP_124694385.1">
    <property type="nucleotide sequence ID" value="NZ_JBHUFE010000016.1"/>
</dbReference>
<evidence type="ECO:0000313" key="5">
    <source>
        <dbReference type="Proteomes" id="UP000282529"/>
    </source>
</evidence>
<dbReference type="InterPro" id="IPR003594">
    <property type="entry name" value="HATPase_dom"/>
</dbReference>
<gene>
    <name evidence="4" type="ORF">EH198_04945</name>
</gene>
<keyword evidence="4" id="KW-0808">Transferase</keyword>
<dbReference type="Proteomes" id="UP000282529">
    <property type="component" value="Unassembled WGS sequence"/>
</dbReference>
<sequence>MAKKTRNKPYPIKHYVKIMIIISFTVLVLDFVISFASIFIVKQQSTRYLQDTADLYINRINHDFAYINHYMGWTLANDDTLNMMNAYGLNSTPFIKANENLYKRFTELQKNYGQEYNFFFYLKNQSFFLNCAPMSISYTDYRKLKDQIVSYIEDKNLFEKFYSKWTPVLAGGKYYIINIVPYYNRYLVALISADNLIRPLRQINLGEAGYASLVDIQGRNLSTPISESQTSPPESKAYSVLDFLRSGRTVSNEFSNATFSVKMVIKFGAFEKIVIAQLLIMLLFFIVVFVLSAVMLLFRKRVLGPIRSFSRNLARINLGEAPADIKNGKIIELEQANAQFKDLVEQIKTFKIAMYEQELEKQRIRLDYMKLQIKPHFFLNCLTSIYSMAQIQMYEEIENMAMSTSKYFRYIFQNGENFVRLEDEIEHARTYLNIQKSRYQGAFSYRIEQSEDTIGTMVPPLMLQTFIENSIKYAVSRDRELQITLTVFKRIRASEEEMTVIRIADTGPGFPPDILEKLANGEPFMQTGGSRIGIMNVLQRLNLLYRQKANVGFTNGEDGGACVTIALPPLTRTDEQPKEV</sequence>
<proteinExistence type="predicted"/>